<dbReference type="InterPro" id="IPR038732">
    <property type="entry name" value="HpyO/CreE_NAD-binding"/>
</dbReference>
<dbReference type="EMBL" id="QYUP01000124">
    <property type="protein sequence ID" value="RJG14819.1"/>
    <property type="molecule type" value="Genomic_DNA"/>
</dbReference>
<dbReference type="Proteomes" id="UP000284006">
    <property type="component" value="Unassembled WGS sequence"/>
</dbReference>
<dbReference type="OrthoDB" id="6309046at2"/>
<dbReference type="PANTHER" id="PTHR40254:SF1">
    <property type="entry name" value="BLR0577 PROTEIN"/>
    <property type="match status" value="1"/>
</dbReference>
<protein>
    <recommendedName>
        <fullName evidence="1">FAD-dependent urate hydroxylase HpyO/Asp monooxygenase CreE-like FAD/NAD(P)-binding domain-containing protein</fullName>
    </recommendedName>
</protein>
<reference evidence="2 3" key="1">
    <citation type="submission" date="2018-09" db="EMBL/GenBank/DDBJ databases">
        <authorList>
            <person name="Zhu H."/>
        </authorList>
    </citation>
    <scope>NUCLEOTIDE SEQUENCE [LARGE SCALE GENOMIC DNA]</scope>
    <source>
        <strain evidence="2 3">K1S02-61</strain>
    </source>
</reference>
<accession>A0A418XQN1</accession>
<name>A0A418XQN1_9BURK</name>
<sequence>MERSSVTIIGIGPRGMSILERIVAFARTVPLPLQVNLVDPGECGPGVHLPRQPQHLLINTLASQVTIFPFAEAVQIPCACEAPSLTEWARAQGYRRFGEQFVKAGAAGGGEEITDDDYLPRQLLGLYLSWAYAQVAGAAPPSMTIRHLRQRAADMAPQPGGGYLVELENGFSLASDFVFLATGHCRNKLTDEEAWYRNFAQDHARYNSKLGFVRHVYPLDRLAGIAADATVAVQGLGLTAHDVVAELTVGRGGEFVTEDGELHHIRSGMEPQLILFSRNCMPALARGVNQKGLAGRHQARFFTRDAVAEMREQRLRAGLGGQLDFDRDLFPLVIKEMGYAWRTVADGVAPDAGWYAVGEDEKEAIDAMLFPLRGRSFGSAAEFRAFFRNCLEQDLCEAGRGNLGSPAKAAADVLRDARAVLQDVVENGGLAPASHRKFLNVYNPAINRITFGPPCQRNAQLLALMDAGVLSVAPGPNAALRIDEERSRFALYTKIGNGTVTAHADVLVVARLDTYSPESDDSVFTRNLVKRGIVRPYFNGGFHPGGLDIDYANHPVGRSGRASSTLWAVGCLVEGAHYYTHALPRPRIHSRQVLDADRCVRELFTQLAARHPAAPKKRAPRLASGLALQRC</sequence>
<gene>
    <name evidence="2" type="ORF">D3872_16340</name>
</gene>
<dbReference type="PANTHER" id="PTHR40254">
    <property type="entry name" value="BLR0577 PROTEIN"/>
    <property type="match status" value="1"/>
</dbReference>
<proteinExistence type="predicted"/>
<keyword evidence="3" id="KW-1185">Reference proteome</keyword>
<evidence type="ECO:0000313" key="3">
    <source>
        <dbReference type="Proteomes" id="UP000284006"/>
    </source>
</evidence>
<dbReference type="InterPro" id="IPR052189">
    <property type="entry name" value="L-asp_N-monooxygenase_NS-form"/>
</dbReference>
<organism evidence="2 3">
    <name type="scientific">Massilia cavernae</name>
    <dbReference type="NCBI Taxonomy" id="2320864"/>
    <lineage>
        <taxon>Bacteria</taxon>
        <taxon>Pseudomonadati</taxon>
        <taxon>Pseudomonadota</taxon>
        <taxon>Betaproteobacteria</taxon>
        <taxon>Burkholderiales</taxon>
        <taxon>Oxalobacteraceae</taxon>
        <taxon>Telluria group</taxon>
        <taxon>Massilia</taxon>
    </lineage>
</organism>
<dbReference type="Pfam" id="PF13454">
    <property type="entry name" value="NAD_binding_9"/>
    <property type="match status" value="1"/>
</dbReference>
<comment type="caution">
    <text evidence="2">The sequence shown here is derived from an EMBL/GenBank/DDBJ whole genome shotgun (WGS) entry which is preliminary data.</text>
</comment>
<evidence type="ECO:0000259" key="1">
    <source>
        <dbReference type="Pfam" id="PF13454"/>
    </source>
</evidence>
<dbReference type="AlphaFoldDB" id="A0A418XQN1"/>
<evidence type="ECO:0000313" key="2">
    <source>
        <dbReference type="EMBL" id="RJG14819.1"/>
    </source>
</evidence>
<dbReference type="RefSeq" id="WP_119811801.1">
    <property type="nucleotide sequence ID" value="NZ_QYUP01000124.1"/>
</dbReference>
<feature type="domain" description="FAD-dependent urate hydroxylase HpyO/Asp monooxygenase CreE-like FAD/NAD(P)-binding" evidence="1">
    <location>
        <begin position="8"/>
        <end position="184"/>
    </location>
</feature>